<feature type="region of interest" description="Disordered" evidence="1">
    <location>
        <begin position="1"/>
        <end position="66"/>
    </location>
</feature>
<feature type="compositionally biased region" description="Basic and acidic residues" evidence="1">
    <location>
        <begin position="1"/>
        <end position="21"/>
    </location>
</feature>
<dbReference type="RefSeq" id="XP_018262829.1">
    <property type="nucleotide sequence ID" value="XM_018407618.1"/>
</dbReference>
<dbReference type="KEGG" id="kdj:28968013"/>
<accession>A0A1A6A4K4</accession>
<dbReference type="GO" id="GO:0062064">
    <property type="term" value="F:box C/D methylation guide snoRNP complex binding"/>
    <property type="evidence" value="ECO:0007669"/>
    <property type="project" value="TreeGrafter"/>
</dbReference>
<protein>
    <submittedName>
        <fullName evidence="2">Uncharacterized protein</fullName>
    </submittedName>
</protein>
<feature type="region of interest" description="Disordered" evidence="1">
    <location>
        <begin position="113"/>
        <end position="188"/>
    </location>
</feature>
<feature type="compositionally biased region" description="Polar residues" evidence="1">
    <location>
        <begin position="29"/>
        <end position="39"/>
    </location>
</feature>
<dbReference type="VEuPathDB" id="FungiDB:I303_04314"/>
<name>A0A1A6A4K4_9TREE</name>
<dbReference type="OrthoDB" id="1112980at2759"/>
<reference evidence="2" key="1">
    <citation type="submission" date="2013-07" db="EMBL/GenBank/DDBJ databases">
        <title>The Genome Sequence of Cryptococcus dejecticola CBS10117.</title>
        <authorList>
            <consortium name="The Broad Institute Genome Sequencing Platform"/>
            <person name="Cuomo C."/>
            <person name="Litvintseva A."/>
            <person name="Chen Y."/>
            <person name="Heitman J."/>
            <person name="Sun S."/>
            <person name="Springer D."/>
            <person name="Dromer F."/>
            <person name="Young S.K."/>
            <person name="Zeng Q."/>
            <person name="Gargeya S."/>
            <person name="Fitzgerald M."/>
            <person name="Abouelleil A."/>
            <person name="Alvarado L."/>
            <person name="Berlin A.M."/>
            <person name="Chapman S.B."/>
            <person name="Dewar J."/>
            <person name="Goldberg J."/>
            <person name="Griggs A."/>
            <person name="Gujja S."/>
            <person name="Hansen M."/>
            <person name="Howarth C."/>
            <person name="Imamovic A."/>
            <person name="Larimer J."/>
            <person name="McCowan C."/>
            <person name="Murphy C."/>
            <person name="Pearson M."/>
            <person name="Priest M."/>
            <person name="Roberts A."/>
            <person name="Saif S."/>
            <person name="Shea T."/>
            <person name="Sykes S."/>
            <person name="Wortman J."/>
            <person name="Nusbaum C."/>
            <person name="Birren B."/>
        </authorList>
    </citation>
    <scope>NUCLEOTIDE SEQUENCE [LARGE SCALE GENOMIC DNA]</scope>
    <source>
        <strain evidence="2">CBS 10117</strain>
    </source>
</reference>
<evidence type="ECO:0000313" key="4">
    <source>
        <dbReference type="Proteomes" id="UP000078595"/>
    </source>
</evidence>
<feature type="compositionally biased region" description="Low complexity" evidence="1">
    <location>
        <begin position="154"/>
        <end position="165"/>
    </location>
</feature>
<dbReference type="STRING" id="1296121.A0A1A6A4K4"/>
<dbReference type="GO" id="GO:0000492">
    <property type="term" value="P:box C/D snoRNP assembly"/>
    <property type="evidence" value="ECO:0007669"/>
    <property type="project" value="InterPro"/>
</dbReference>
<sequence length="188" mass="20119">MTKPETPREKLDVESSEERQSRLSSLLSNISTPITQSNRPDAPLNPITPMSNDSRSRPTALPESDALARARAFLPLFRDSNQQLLEKAAKDPNSVNMEKINGGQAVAMDLGLGVFDAPHDPTSSLGPIIDSHSPPGTAADPDNNEEDTEDTESDGTSFTSGSESTSSDEDEEQEAAPVANPSQTAEER</sequence>
<reference evidence="3" key="2">
    <citation type="submission" date="2013-07" db="EMBL/GenBank/DDBJ databases">
        <authorList>
            <consortium name="The Broad Institute Genome Sequencing Platform"/>
            <person name="Cuomo C."/>
            <person name="Litvintseva A."/>
            <person name="Chen Y."/>
            <person name="Heitman J."/>
            <person name="Sun S."/>
            <person name="Springer D."/>
            <person name="Dromer F."/>
            <person name="Young S.K."/>
            <person name="Zeng Q."/>
            <person name="Gargeya S."/>
            <person name="Fitzgerald M."/>
            <person name="Abouelleil A."/>
            <person name="Alvarado L."/>
            <person name="Berlin A.M."/>
            <person name="Chapman S.B."/>
            <person name="Dewar J."/>
            <person name="Goldberg J."/>
            <person name="Griggs A."/>
            <person name="Gujja S."/>
            <person name="Hansen M."/>
            <person name="Howarth C."/>
            <person name="Imamovic A."/>
            <person name="Larimer J."/>
            <person name="McCowan C."/>
            <person name="Murphy C."/>
            <person name="Pearson M."/>
            <person name="Priest M."/>
            <person name="Roberts A."/>
            <person name="Saif S."/>
            <person name="Shea T."/>
            <person name="Sykes S."/>
            <person name="Wortman J."/>
            <person name="Nusbaum C."/>
            <person name="Birren B."/>
        </authorList>
    </citation>
    <scope>NUCLEOTIDE SEQUENCE</scope>
    <source>
        <strain evidence="3">CBS 10117</strain>
    </source>
</reference>
<organism evidence="2">
    <name type="scientific">Kwoniella dejecticola CBS 10117</name>
    <dbReference type="NCBI Taxonomy" id="1296121"/>
    <lineage>
        <taxon>Eukaryota</taxon>
        <taxon>Fungi</taxon>
        <taxon>Dikarya</taxon>
        <taxon>Basidiomycota</taxon>
        <taxon>Agaricomycotina</taxon>
        <taxon>Tremellomycetes</taxon>
        <taxon>Tremellales</taxon>
        <taxon>Cryptococcaceae</taxon>
        <taxon>Kwoniella</taxon>
    </lineage>
</organism>
<dbReference type="EMBL" id="CP144534">
    <property type="protein sequence ID" value="WWC62116.1"/>
    <property type="molecule type" value="Genomic_DNA"/>
</dbReference>
<reference evidence="3" key="3">
    <citation type="submission" date="2024-02" db="EMBL/GenBank/DDBJ databases">
        <title>Comparative genomics of Cryptococcus and Kwoniella reveals pathogenesis evolution and contrasting modes of karyotype evolution via chromosome fusion or intercentromeric recombination.</title>
        <authorList>
            <person name="Coelho M.A."/>
            <person name="David-Palma M."/>
            <person name="Shea T."/>
            <person name="Bowers K."/>
            <person name="McGinley-Smith S."/>
            <person name="Mohammad A.W."/>
            <person name="Gnirke A."/>
            <person name="Yurkov A.M."/>
            <person name="Nowrousian M."/>
            <person name="Sun S."/>
            <person name="Cuomo C.A."/>
            <person name="Heitman J."/>
        </authorList>
    </citation>
    <scope>NUCLEOTIDE SEQUENCE</scope>
    <source>
        <strain evidence="3">CBS 10117</strain>
    </source>
</reference>
<dbReference type="Proteomes" id="UP000078595">
    <property type="component" value="Chromosome 5"/>
</dbReference>
<keyword evidence="4" id="KW-1185">Reference proteome</keyword>
<gene>
    <name evidence="2" type="ORF">I303_04314</name>
    <name evidence="3" type="ORF">I303_104706</name>
</gene>
<proteinExistence type="predicted"/>
<dbReference type="EMBL" id="KI894031">
    <property type="protein sequence ID" value="OBR84987.1"/>
    <property type="molecule type" value="Genomic_DNA"/>
</dbReference>
<evidence type="ECO:0000313" key="3">
    <source>
        <dbReference type="EMBL" id="WWC62116.1"/>
    </source>
</evidence>
<feature type="compositionally biased region" description="Acidic residues" evidence="1">
    <location>
        <begin position="142"/>
        <end position="153"/>
    </location>
</feature>
<evidence type="ECO:0000256" key="1">
    <source>
        <dbReference type="SAM" id="MobiDB-lite"/>
    </source>
</evidence>
<dbReference type="AlphaFoldDB" id="A0A1A6A4K4"/>
<dbReference type="InterPro" id="IPR027921">
    <property type="entry name" value="NOPCHAP1"/>
</dbReference>
<evidence type="ECO:0000313" key="2">
    <source>
        <dbReference type="EMBL" id="OBR84987.1"/>
    </source>
</evidence>
<dbReference type="Pfam" id="PF15370">
    <property type="entry name" value="NOPCHAP1"/>
    <property type="match status" value="1"/>
</dbReference>
<dbReference type="PANTHER" id="PTHR28674:SF1">
    <property type="entry name" value="NOP PROTEIN CHAPERONE 1"/>
    <property type="match status" value="1"/>
</dbReference>
<dbReference type="GeneID" id="28968013"/>
<dbReference type="PANTHER" id="PTHR28674">
    <property type="entry name" value="SIMILAR TO DNA SEGMENT, CHR 10, WAYNE STATE UNIVERSITY 102,-EXPRESSED"/>
    <property type="match status" value="1"/>
</dbReference>